<dbReference type="InterPro" id="IPR050130">
    <property type="entry name" value="ClpA_ClpB"/>
</dbReference>
<evidence type="ECO:0000313" key="10">
    <source>
        <dbReference type="Proteomes" id="UP000011820"/>
    </source>
</evidence>
<evidence type="ECO:0000259" key="8">
    <source>
        <dbReference type="PROSITE" id="PS51903"/>
    </source>
</evidence>
<dbReference type="CDD" id="cd00009">
    <property type="entry name" value="AAA"/>
    <property type="match status" value="1"/>
</dbReference>
<dbReference type="Pfam" id="PF07724">
    <property type="entry name" value="AAA_2"/>
    <property type="match status" value="1"/>
</dbReference>
<evidence type="ECO:0000256" key="7">
    <source>
        <dbReference type="RuleBase" id="RU004432"/>
    </source>
</evidence>
<dbReference type="NCBIfam" id="TIGR02639">
    <property type="entry name" value="ClpA"/>
    <property type="match status" value="1"/>
</dbReference>
<dbReference type="SUPFAM" id="SSF81923">
    <property type="entry name" value="Double Clp-N motif"/>
    <property type="match status" value="1"/>
</dbReference>
<feature type="domain" description="Clp R" evidence="8">
    <location>
        <begin position="1"/>
        <end position="149"/>
    </location>
</feature>
<dbReference type="InterPro" id="IPR001270">
    <property type="entry name" value="ClpA/B"/>
</dbReference>
<reference evidence="9 10" key="1">
    <citation type="journal article" date="2013" name="Genome Announc.">
        <title>Complete Genome Sequence of a Chinese Strain of 'Candidatus Liberibacter asiaticus'.</title>
        <authorList>
            <person name="Lin H."/>
            <person name="Han C.S."/>
            <person name="Liu B."/>
            <person name="Lou B."/>
            <person name="Bai X."/>
            <person name="Deng C."/>
            <person name="Civerolo E.L."/>
            <person name="Gupta G."/>
        </authorList>
    </citation>
    <scope>NUCLEOTIDE SEQUENCE [LARGE SCALE GENOMIC DNA]</scope>
    <source>
        <strain evidence="10">gxpsy</strain>
    </source>
</reference>
<keyword evidence="9" id="KW-0645">Protease</keyword>
<dbReference type="Pfam" id="PF00004">
    <property type="entry name" value="AAA"/>
    <property type="match status" value="1"/>
</dbReference>
<keyword evidence="3 7" id="KW-0547">Nucleotide-binding</keyword>
<dbReference type="InterPro" id="IPR027417">
    <property type="entry name" value="P-loop_NTPase"/>
</dbReference>
<dbReference type="EMBL" id="CP004005">
    <property type="protein sequence ID" value="AGH16403.1"/>
    <property type="molecule type" value="Genomic_DNA"/>
</dbReference>
<dbReference type="PROSITE" id="PS51903">
    <property type="entry name" value="CLP_R"/>
    <property type="match status" value="1"/>
</dbReference>
<evidence type="ECO:0000256" key="3">
    <source>
        <dbReference type="ARBA" id="ARBA00022741"/>
    </source>
</evidence>
<dbReference type="GO" id="GO:0008233">
    <property type="term" value="F:peptidase activity"/>
    <property type="evidence" value="ECO:0007669"/>
    <property type="project" value="UniProtKB-KW"/>
</dbReference>
<keyword evidence="9" id="KW-0378">Hydrolase</keyword>
<dbReference type="InterPro" id="IPR019489">
    <property type="entry name" value="Clp_ATPase_C"/>
</dbReference>
<comment type="similarity">
    <text evidence="1 7">Belongs to the ClpA/ClpB family.</text>
</comment>
<dbReference type="GO" id="GO:0005524">
    <property type="term" value="F:ATP binding"/>
    <property type="evidence" value="ECO:0007669"/>
    <property type="project" value="UniProtKB-KW"/>
</dbReference>
<dbReference type="PROSITE" id="PS00871">
    <property type="entry name" value="CLPAB_2"/>
    <property type="match status" value="1"/>
</dbReference>
<evidence type="ECO:0000256" key="6">
    <source>
        <dbReference type="PROSITE-ProRule" id="PRU01251"/>
    </source>
</evidence>
<dbReference type="SUPFAM" id="SSF52540">
    <property type="entry name" value="P-loop containing nucleoside triphosphate hydrolases"/>
    <property type="match status" value="2"/>
</dbReference>
<dbReference type="SMART" id="SM01086">
    <property type="entry name" value="ClpB_D2-small"/>
    <property type="match status" value="1"/>
</dbReference>
<dbReference type="PANTHER" id="PTHR11638:SF111">
    <property type="entry name" value="ATP-DEPENDENT CLP PROTEASE ATP-BINDING SUBUNIT CLPA"/>
    <property type="match status" value="1"/>
</dbReference>
<dbReference type="InterPro" id="IPR028299">
    <property type="entry name" value="ClpA/B_CS2"/>
</dbReference>
<dbReference type="Gene3D" id="1.10.8.60">
    <property type="match status" value="2"/>
</dbReference>
<dbReference type="GO" id="GO:0006508">
    <property type="term" value="P:proteolysis"/>
    <property type="evidence" value="ECO:0007669"/>
    <property type="project" value="UniProtKB-KW"/>
</dbReference>
<dbReference type="Pfam" id="PF17871">
    <property type="entry name" value="AAA_lid_9"/>
    <property type="match status" value="1"/>
</dbReference>
<dbReference type="InterPro" id="IPR036628">
    <property type="entry name" value="Clp_N_dom_sf"/>
</dbReference>
<name>A0ABM5NE74_LIBAS</name>
<accession>A0ABM5NE74</accession>
<evidence type="ECO:0000256" key="1">
    <source>
        <dbReference type="ARBA" id="ARBA00008675"/>
    </source>
</evidence>
<keyword evidence="5 7" id="KW-0143">Chaperone</keyword>
<dbReference type="InterPro" id="IPR003593">
    <property type="entry name" value="AAA+_ATPase"/>
</dbReference>
<dbReference type="RefSeq" id="WP_012778383.1">
    <property type="nucleotide sequence ID" value="NC_020549.1"/>
</dbReference>
<dbReference type="PROSITE" id="PS00870">
    <property type="entry name" value="CLPAB_1"/>
    <property type="match status" value="1"/>
</dbReference>
<protein>
    <submittedName>
        <fullName evidence="9">ATP-dependent Clp protease ATP-binding subunit</fullName>
    </submittedName>
</protein>
<evidence type="ECO:0000256" key="4">
    <source>
        <dbReference type="ARBA" id="ARBA00022840"/>
    </source>
</evidence>
<dbReference type="InterPro" id="IPR004176">
    <property type="entry name" value="Clp_R_N"/>
</dbReference>
<organism evidence="9 10">
    <name type="scientific">Candidatus Liberibacter asiaticus str. gxpsy</name>
    <dbReference type="NCBI Taxonomy" id="1174529"/>
    <lineage>
        <taxon>Bacteria</taxon>
        <taxon>Pseudomonadati</taxon>
        <taxon>Pseudomonadota</taxon>
        <taxon>Alphaproteobacteria</taxon>
        <taxon>Hyphomicrobiales</taxon>
        <taxon>Rhizobiaceae</taxon>
        <taxon>Liberibacter</taxon>
    </lineage>
</organism>
<dbReference type="Gene3D" id="1.10.1780.10">
    <property type="entry name" value="Clp, N-terminal domain"/>
    <property type="match status" value="1"/>
</dbReference>
<dbReference type="PRINTS" id="PR00300">
    <property type="entry name" value="CLPPROTEASEA"/>
</dbReference>
<dbReference type="CDD" id="cd19499">
    <property type="entry name" value="RecA-like_ClpB_Hsp104-like"/>
    <property type="match status" value="1"/>
</dbReference>
<dbReference type="InterPro" id="IPR013461">
    <property type="entry name" value="ClpA"/>
</dbReference>
<keyword evidence="10" id="KW-1185">Reference proteome</keyword>
<proteinExistence type="inferred from homology"/>
<keyword evidence="4 7" id="KW-0067">ATP-binding</keyword>
<evidence type="ECO:0000256" key="5">
    <source>
        <dbReference type="ARBA" id="ARBA00023186"/>
    </source>
</evidence>
<dbReference type="InterPro" id="IPR003959">
    <property type="entry name" value="ATPase_AAA_core"/>
</dbReference>
<dbReference type="SMART" id="SM00382">
    <property type="entry name" value="AAA"/>
    <property type="match status" value="2"/>
</dbReference>
<evidence type="ECO:0000256" key="2">
    <source>
        <dbReference type="ARBA" id="ARBA00022737"/>
    </source>
</evidence>
<keyword evidence="2 6" id="KW-0677">Repeat</keyword>
<evidence type="ECO:0000313" key="9">
    <source>
        <dbReference type="EMBL" id="AGH16403.1"/>
    </source>
</evidence>
<dbReference type="InterPro" id="IPR018368">
    <property type="entry name" value="ClpA/B_CS1"/>
</dbReference>
<dbReference type="Proteomes" id="UP000011820">
    <property type="component" value="Chromosome"/>
</dbReference>
<dbReference type="Pfam" id="PF02861">
    <property type="entry name" value="Clp_N"/>
    <property type="match status" value="1"/>
</dbReference>
<dbReference type="GeneID" id="93076407"/>
<dbReference type="Pfam" id="PF10431">
    <property type="entry name" value="ClpB_D2-small"/>
    <property type="match status" value="1"/>
</dbReference>
<dbReference type="InterPro" id="IPR041546">
    <property type="entry name" value="ClpA/ClpB_AAA_lid"/>
</dbReference>
<gene>
    <name evidence="9" type="ORF">WSI_00140</name>
</gene>
<sequence>MSFFSENLEKVLHQALVLANERNHEYATLEHLLLALIDDSDAAIVMLSCNVDLKVLKNNLLNYIDNDSSNKLKNGFRVECKPTSSFQRVVQRAVLHVQSTGRGIVTGANILVALFSEPDSHATYFLQEQEMTLYDAVNFISHGISKRKEFANFQSKLNVDGSSAGSDGEGFVNDYQAKTDLNLFPALSAYCVDLTEKVKKGKVDILVGRHEEINRTIQILCRRSKNNPLYVGDPGVGKTAIAEGFAKQIVDGMVPDILLGARIFSLDMGNLIAGTRYRGDFEERIKKIVKEIESYANAILYIDEIHTLVGAGSASGISVDASNLLKPALSSGAVRCIGSTTYSEYRQFFEKDKALVRRFQKIDVSEPSIEDAIEIVKGIKPYFEEHHQLRYSKEAIRAAVQLSVRHFTSRKLPDKAIDVIDEAGASQILQPLSKRRKFITEKDIKKTIASMNRSIHTTSFSRDDDSVLSNLEKNLGTVVYGQEEAIKKLSSSIKIARAGLSDPNKPIGCYVFSGPTGVGKTEISKQLAFALGVQLLRFDMSEYMERHAVSRLIGAPPGYVGFGQGGILADSVDQNPYSVVLLDEIEKSHPDVLNILLQIMDYGILTDQSGKKISFRNVILIMTTNAGALEMSKARIGFGSSRNDDADKEALRNFLSPEFLNRLDSIIPFFPLSSDIIRQVVHKFIMKLELQLQEKGISFHFSEEVINWLVSHGYDVKMGARPLERIIKEHVKVPLADEILFGKLKKGGGVVKVSLNPDKSASSPIFFEIENSGSNISLETEEKEVEDIKSDTDSLTIV</sequence>
<dbReference type="PANTHER" id="PTHR11638">
    <property type="entry name" value="ATP-DEPENDENT CLP PROTEASE"/>
    <property type="match status" value="1"/>
</dbReference>
<dbReference type="Gene3D" id="3.40.50.300">
    <property type="entry name" value="P-loop containing nucleotide triphosphate hydrolases"/>
    <property type="match status" value="2"/>
</dbReference>